<dbReference type="InterPro" id="IPR003439">
    <property type="entry name" value="ABC_transporter-like_ATP-bd"/>
</dbReference>
<dbReference type="PROSITE" id="PS50893">
    <property type="entry name" value="ABC_TRANSPORTER_2"/>
    <property type="match status" value="1"/>
</dbReference>
<dbReference type="Gene3D" id="1.20.1560.10">
    <property type="entry name" value="ABC transporter type 1, transmembrane domain"/>
    <property type="match status" value="1"/>
</dbReference>
<evidence type="ECO:0000256" key="1">
    <source>
        <dbReference type="ARBA" id="ARBA00004651"/>
    </source>
</evidence>
<name>A0ABP7Z6X1_9ACTN</name>
<dbReference type="InterPro" id="IPR017871">
    <property type="entry name" value="ABC_transporter-like_CS"/>
</dbReference>
<protein>
    <submittedName>
        <fullName evidence="10">ABC transporter ATP-binding protein</fullName>
    </submittedName>
</protein>
<dbReference type="PANTHER" id="PTHR43394">
    <property type="entry name" value="ATP-DEPENDENT PERMEASE MDL1, MITOCHONDRIAL"/>
    <property type="match status" value="1"/>
</dbReference>
<dbReference type="Gene3D" id="3.40.50.300">
    <property type="entry name" value="P-loop containing nucleotide triphosphate hydrolases"/>
    <property type="match status" value="1"/>
</dbReference>
<evidence type="ECO:0000259" key="8">
    <source>
        <dbReference type="PROSITE" id="PS50893"/>
    </source>
</evidence>
<evidence type="ECO:0000256" key="7">
    <source>
        <dbReference type="SAM" id="Phobius"/>
    </source>
</evidence>
<keyword evidence="6 7" id="KW-0472">Membrane</keyword>
<keyword evidence="3" id="KW-0547">Nucleotide-binding</keyword>
<dbReference type="InterPro" id="IPR036640">
    <property type="entry name" value="ABC1_TM_sf"/>
</dbReference>
<keyword evidence="11" id="KW-1185">Reference proteome</keyword>
<keyword evidence="5 7" id="KW-1133">Transmembrane helix</keyword>
<comment type="subcellular location">
    <subcellularLocation>
        <location evidence="1">Cell membrane</location>
        <topology evidence="1">Multi-pass membrane protein</topology>
    </subcellularLocation>
</comment>
<evidence type="ECO:0000313" key="10">
    <source>
        <dbReference type="EMBL" id="GAA4148670.1"/>
    </source>
</evidence>
<evidence type="ECO:0000256" key="3">
    <source>
        <dbReference type="ARBA" id="ARBA00022741"/>
    </source>
</evidence>
<dbReference type="PROSITE" id="PS00211">
    <property type="entry name" value="ABC_TRANSPORTER_1"/>
    <property type="match status" value="1"/>
</dbReference>
<dbReference type="SUPFAM" id="SSF52540">
    <property type="entry name" value="P-loop containing nucleoside triphosphate hydrolases"/>
    <property type="match status" value="1"/>
</dbReference>
<evidence type="ECO:0000259" key="9">
    <source>
        <dbReference type="PROSITE" id="PS50929"/>
    </source>
</evidence>
<feature type="domain" description="ABC transporter" evidence="8">
    <location>
        <begin position="344"/>
        <end position="593"/>
    </location>
</feature>
<dbReference type="GO" id="GO:0005524">
    <property type="term" value="F:ATP binding"/>
    <property type="evidence" value="ECO:0007669"/>
    <property type="project" value="UniProtKB-KW"/>
</dbReference>
<dbReference type="SMART" id="SM00382">
    <property type="entry name" value="AAA"/>
    <property type="match status" value="1"/>
</dbReference>
<evidence type="ECO:0000256" key="5">
    <source>
        <dbReference type="ARBA" id="ARBA00022989"/>
    </source>
</evidence>
<comment type="caution">
    <text evidence="10">The sequence shown here is derived from an EMBL/GenBank/DDBJ whole genome shotgun (WGS) entry which is preliminary data.</text>
</comment>
<feature type="transmembrane region" description="Helical" evidence="7">
    <location>
        <begin position="148"/>
        <end position="177"/>
    </location>
</feature>
<dbReference type="InterPro" id="IPR039421">
    <property type="entry name" value="Type_1_exporter"/>
</dbReference>
<evidence type="ECO:0000256" key="2">
    <source>
        <dbReference type="ARBA" id="ARBA00022692"/>
    </source>
</evidence>
<reference evidence="11" key="1">
    <citation type="journal article" date="2019" name="Int. J. Syst. Evol. Microbiol.">
        <title>The Global Catalogue of Microorganisms (GCM) 10K type strain sequencing project: providing services to taxonomists for standard genome sequencing and annotation.</title>
        <authorList>
            <consortium name="The Broad Institute Genomics Platform"/>
            <consortium name="The Broad Institute Genome Sequencing Center for Infectious Disease"/>
            <person name="Wu L."/>
            <person name="Ma J."/>
        </authorList>
    </citation>
    <scope>NUCLEOTIDE SEQUENCE [LARGE SCALE GENOMIC DNA]</scope>
    <source>
        <strain evidence="11">JCM 17316</strain>
    </source>
</reference>
<feature type="transmembrane region" description="Helical" evidence="7">
    <location>
        <begin position="26"/>
        <end position="47"/>
    </location>
</feature>
<dbReference type="RefSeq" id="WP_345023307.1">
    <property type="nucleotide sequence ID" value="NZ_BAABDO010000074.1"/>
</dbReference>
<sequence>MTRDRAAPRHLASAVGLAWASGPARLLARVALAVVASALPVLVAWLTKVVLDRLAVPGSPLLVPVLALGAAGVAAALVPQLLRYVEGELGRAIDLTARARLYKAVAAMPGLRRFEDPHFHDRLSLAADTGPTGPSEVVDGGLDGVQGLLMVTGFLATLAVLSPWMLVLVAATGAVALHGQIRLSRFRARMLADLGHATRRELFYSQLLTSLGAAKEVRLYGLGALFGGRMLAELRWINAARRRMGRRELLVQGAHGLLGALVAAGGLVWAVHAARAGRLTIGDVSVFVAAVAGVQDGLTIVTSSAGRLHEAMLLFGHYRHVVDAGPDLPAPSRPRAVPRLREGIELRDVWFRYGDDLPWVLRGVTLTIPAGEATALVGPNGGGKSTLVKLLCRLYDPTRGAILWDGVDLRDLPVEELRRRIGTVFQDFMAYELSAADNIGVGDLAALDDRARIEAAARRAGCHDALAALPRGYDTMLSRTFESPLWEDPGTGVLLSGGQWQRVAIARALLRDDTDLLILDEPSSGLDAEAEHEVHRNLRDHRTGRTSLLITHRLSTVRDASTIVVLDGGTVIERGTHDQLLDRNGTYARLFTLQADGYRDAADDASTFTTT</sequence>
<keyword evidence="2 7" id="KW-0812">Transmembrane</keyword>
<dbReference type="EMBL" id="BAABDO010000074">
    <property type="protein sequence ID" value="GAA4148670.1"/>
    <property type="molecule type" value="Genomic_DNA"/>
</dbReference>
<evidence type="ECO:0000256" key="4">
    <source>
        <dbReference type="ARBA" id="ARBA00022840"/>
    </source>
</evidence>
<dbReference type="SUPFAM" id="SSF90123">
    <property type="entry name" value="ABC transporter transmembrane region"/>
    <property type="match status" value="1"/>
</dbReference>
<dbReference type="PROSITE" id="PS50929">
    <property type="entry name" value="ABC_TM1F"/>
    <property type="match status" value="1"/>
</dbReference>
<evidence type="ECO:0000313" key="11">
    <source>
        <dbReference type="Proteomes" id="UP001500266"/>
    </source>
</evidence>
<feature type="transmembrane region" description="Helical" evidence="7">
    <location>
        <begin position="249"/>
        <end position="271"/>
    </location>
</feature>
<dbReference type="InterPro" id="IPR003593">
    <property type="entry name" value="AAA+_ATPase"/>
</dbReference>
<dbReference type="InterPro" id="IPR027417">
    <property type="entry name" value="P-loop_NTPase"/>
</dbReference>
<feature type="domain" description="ABC transmembrane type-1" evidence="9">
    <location>
        <begin position="30"/>
        <end position="310"/>
    </location>
</feature>
<keyword evidence="4 10" id="KW-0067">ATP-binding</keyword>
<dbReference type="InterPro" id="IPR011527">
    <property type="entry name" value="ABC1_TM_dom"/>
</dbReference>
<organism evidence="10 11">
    <name type="scientific">Actinomadura keratinilytica</name>
    <dbReference type="NCBI Taxonomy" id="547461"/>
    <lineage>
        <taxon>Bacteria</taxon>
        <taxon>Bacillati</taxon>
        <taxon>Actinomycetota</taxon>
        <taxon>Actinomycetes</taxon>
        <taxon>Streptosporangiales</taxon>
        <taxon>Thermomonosporaceae</taxon>
        <taxon>Actinomadura</taxon>
    </lineage>
</organism>
<evidence type="ECO:0000256" key="6">
    <source>
        <dbReference type="ARBA" id="ARBA00023136"/>
    </source>
</evidence>
<proteinExistence type="predicted"/>
<dbReference type="Proteomes" id="UP001500266">
    <property type="component" value="Unassembled WGS sequence"/>
</dbReference>
<dbReference type="Pfam" id="PF00005">
    <property type="entry name" value="ABC_tran"/>
    <property type="match status" value="1"/>
</dbReference>
<feature type="transmembrane region" description="Helical" evidence="7">
    <location>
        <begin position="59"/>
        <end position="82"/>
    </location>
</feature>
<gene>
    <name evidence="10" type="ORF">GCM10022416_43190</name>
</gene>
<accession>A0ABP7Z6X1</accession>
<dbReference type="PANTHER" id="PTHR43394:SF1">
    <property type="entry name" value="ATP-BINDING CASSETTE SUB-FAMILY B MEMBER 10, MITOCHONDRIAL"/>
    <property type="match status" value="1"/>
</dbReference>